<organism evidence="2 3">
    <name type="scientific">Actinomadura luzonensis</name>
    <dbReference type="NCBI Taxonomy" id="2805427"/>
    <lineage>
        <taxon>Bacteria</taxon>
        <taxon>Bacillati</taxon>
        <taxon>Actinomycetota</taxon>
        <taxon>Actinomycetes</taxon>
        <taxon>Streptosporangiales</taxon>
        <taxon>Thermomonosporaceae</taxon>
        <taxon>Actinomadura</taxon>
    </lineage>
</organism>
<protein>
    <submittedName>
        <fullName evidence="2">PD-(D/E)XK nuclease-like domain-containing protein</fullName>
    </submittedName>
</protein>
<proteinExistence type="predicted"/>
<dbReference type="EMBL" id="JAKRKC020000002">
    <property type="protein sequence ID" value="MCK2219755.1"/>
    <property type="molecule type" value="Genomic_DNA"/>
</dbReference>
<evidence type="ECO:0000313" key="2">
    <source>
        <dbReference type="EMBL" id="MCK2219755.1"/>
    </source>
</evidence>
<dbReference type="Proteomes" id="UP001317259">
    <property type="component" value="Unassembled WGS sequence"/>
</dbReference>
<comment type="caution">
    <text evidence="2">The sequence shown here is derived from an EMBL/GenBank/DDBJ whole genome shotgun (WGS) entry which is preliminary data.</text>
</comment>
<dbReference type="Pfam" id="PF12684">
    <property type="entry name" value="DUF3799"/>
    <property type="match status" value="1"/>
</dbReference>
<reference evidence="2 3" key="1">
    <citation type="submission" date="2022-04" db="EMBL/GenBank/DDBJ databases">
        <title>Genome draft of Actinomadura sp. ATCC 31491.</title>
        <authorList>
            <person name="Shi X."/>
            <person name="Du Y."/>
        </authorList>
    </citation>
    <scope>NUCLEOTIDE SEQUENCE [LARGE SCALE GENOMIC DNA]</scope>
    <source>
        <strain evidence="2 3">ATCC 31491</strain>
    </source>
</reference>
<evidence type="ECO:0000259" key="1">
    <source>
        <dbReference type="Pfam" id="PF12684"/>
    </source>
</evidence>
<accession>A0ABT0G561</accession>
<evidence type="ECO:0000313" key="3">
    <source>
        <dbReference type="Proteomes" id="UP001317259"/>
    </source>
</evidence>
<feature type="domain" description="Putative exodeoxyribonuclease 8 PDDEXK-like" evidence="1">
    <location>
        <begin position="52"/>
        <end position="269"/>
    </location>
</feature>
<name>A0ABT0G561_9ACTN</name>
<gene>
    <name evidence="2" type="ORF">MF672_039060</name>
</gene>
<keyword evidence="3" id="KW-1185">Reference proteome</keyword>
<sequence>MTATLDRLGAGVYDHIDEDTYHSDPVPGGSLSSSGARLLLQPGGPAKYRWQADNPPGPKKVFELGSAAHKLVLGAGPELVRIDADEWRTNKIKAEVAEVRERGAIPLKPADWDQIHGMANAIRRHPLAGPLFDPANGEPEKTFIWQDPDTGVWRRSRLDWVPYRTAGRFVVADYKTTTDASPHAAAKAIANHGYFMQDPWYRDAVTAAGLDDDPLFAFCFQEKTPPYLINVVALDPSDVETGRERNRRALDLYATCAATGIWPGYGDEIAPIILPRWTTDAWSATDVITEEIQ</sequence>
<dbReference type="InterPro" id="IPR011604">
    <property type="entry name" value="PDDEXK-like_dom_sf"/>
</dbReference>
<dbReference type="RefSeq" id="WP_242375278.1">
    <property type="nucleotide sequence ID" value="NZ_JAKRKC020000002.1"/>
</dbReference>
<dbReference type="Gene3D" id="3.90.320.10">
    <property type="match status" value="1"/>
</dbReference>
<dbReference type="InterPro" id="IPR024432">
    <property type="entry name" value="Put_RecE_PDDEXK-like_dom"/>
</dbReference>